<proteinExistence type="predicted"/>
<dbReference type="Pfam" id="PF01909">
    <property type="entry name" value="NTP_transf_2"/>
    <property type="match status" value="1"/>
</dbReference>
<evidence type="ECO:0000313" key="2">
    <source>
        <dbReference type="EMBL" id="HEM67473.1"/>
    </source>
</evidence>
<dbReference type="Gene3D" id="3.30.460.10">
    <property type="entry name" value="Beta Polymerase, domain 2"/>
    <property type="match status" value="1"/>
</dbReference>
<accession>A0A7J2U5D2</accession>
<evidence type="ECO:0000259" key="1">
    <source>
        <dbReference type="Pfam" id="PF01909"/>
    </source>
</evidence>
<feature type="domain" description="Polymerase nucleotidyl transferase" evidence="1">
    <location>
        <begin position="41"/>
        <end position="94"/>
    </location>
</feature>
<dbReference type="EMBL" id="DSEU01000052">
    <property type="protein sequence ID" value="HEM67473.1"/>
    <property type="molecule type" value="Genomic_DNA"/>
</dbReference>
<reference evidence="2" key="1">
    <citation type="journal article" date="2020" name="mSystems">
        <title>Genome- and Community-Level Interaction Insights into Carbon Utilization and Element Cycling Functions of Hydrothermarchaeota in Hydrothermal Sediment.</title>
        <authorList>
            <person name="Zhou Z."/>
            <person name="Liu Y."/>
            <person name="Xu W."/>
            <person name="Pan J."/>
            <person name="Luo Z.H."/>
            <person name="Li M."/>
        </authorList>
    </citation>
    <scope>NUCLEOTIDE SEQUENCE [LARGE SCALE GENOMIC DNA]</scope>
    <source>
        <strain evidence="2">SpSt-125</strain>
    </source>
</reference>
<name>A0A7J2U5D2_9CREN</name>
<dbReference type="GO" id="GO:0016779">
    <property type="term" value="F:nucleotidyltransferase activity"/>
    <property type="evidence" value="ECO:0007669"/>
    <property type="project" value="InterPro"/>
</dbReference>
<dbReference type="PANTHER" id="PTHR37030:SF3">
    <property type="entry name" value="POLYMERASE NUCLEOTIDYL TRANSFERASE DOMAIN-CONTAINING PROTEIN"/>
    <property type="match status" value="1"/>
</dbReference>
<comment type="caution">
    <text evidence="2">The sequence shown here is derived from an EMBL/GenBank/DDBJ whole genome shotgun (WGS) entry which is preliminary data.</text>
</comment>
<keyword evidence="2" id="KW-0808">Transferase</keyword>
<dbReference type="PANTHER" id="PTHR37030">
    <property type="entry name" value="NUCLEOTIDYLTRANSFERASE"/>
    <property type="match status" value="1"/>
</dbReference>
<dbReference type="InterPro" id="IPR002934">
    <property type="entry name" value="Polymerase_NTP_transf_dom"/>
</dbReference>
<dbReference type="InterPro" id="IPR043519">
    <property type="entry name" value="NT_sf"/>
</dbReference>
<dbReference type="CDD" id="cd05403">
    <property type="entry name" value="NT_KNTase_like"/>
    <property type="match status" value="1"/>
</dbReference>
<organism evidence="2">
    <name type="scientific">Ignisphaera aggregans</name>
    <dbReference type="NCBI Taxonomy" id="334771"/>
    <lineage>
        <taxon>Archaea</taxon>
        <taxon>Thermoproteota</taxon>
        <taxon>Thermoprotei</taxon>
        <taxon>Desulfurococcales</taxon>
        <taxon>Desulfurococcaceae</taxon>
        <taxon>Ignisphaera</taxon>
    </lineage>
</organism>
<sequence length="135" mass="16045">MLKSYLRLLRLLRTVSSPSIDKVIELQAWRLRELLKWREYIKILIEAVKEVFDKDVEVYIFGSAAENRLTVDSDIDVVIVVKEVPRSGIKRAELLDKLWRAMEARGVPWWYPFEIHIMTKEELSLLREAKFIKML</sequence>
<protein>
    <submittedName>
        <fullName evidence="2">Nucleotidyltransferase domain-containing protein</fullName>
    </submittedName>
</protein>
<dbReference type="SUPFAM" id="SSF81301">
    <property type="entry name" value="Nucleotidyltransferase"/>
    <property type="match status" value="1"/>
</dbReference>
<dbReference type="AlphaFoldDB" id="A0A7J2U5D2"/>
<gene>
    <name evidence="2" type="ORF">ENO26_07935</name>
</gene>